<dbReference type="EMBL" id="PRFA01000023">
    <property type="protein sequence ID" value="PWU95169.1"/>
    <property type="molecule type" value="Genomic_DNA"/>
</dbReference>
<proteinExistence type="predicted"/>
<comment type="caution">
    <text evidence="1">The sequence shown here is derived from an EMBL/GenBank/DDBJ whole genome shotgun (WGS) entry which is preliminary data.</text>
</comment>
<dbReference type="VEuPathDB" id="TriTrypDB:TcCLB.506695.49"/>
<protein>
    <submittedName>
        <fullName evidence="1">Uncharacterized protein</fullName>
    </submittedName>
</protein>
<dbReference type="Proteomes" id="UP000246121">
    <property type="component" value="Unassembled WGS sequence"/>
</dbReference>
<evidence type="ECO:0000313" key="2">
    <source>
        <dbReference type="Proteomes" id="UP000246121"/>
    </source>
</evidence>
<dbReference type="VEuPathDB" id="TriTrypDB:C3747_14g48"/>
<dbReference type="VEuPathDB" id="TriTrypDB:TCDM_00302"/>
<dbReference type="VEuPathDB" id="TriTrypDB:TCDM_00301"/>
<dbReference type="VEuPathDB" id="TriTrypDB:BCY84_15272"/>
<dbReference type="VEuPathDB" id="TriTrypDB:TcCL_NonESM01138"/>
<dbReference type="VEuPathDB" id="TriTrypDB:TcBrA4_0130330"/>
<dbReference type="VEuPathDB" id="TriTrypDB:C4B63_23g225"/>
<gene>
    <name evidence="1" type="ORF">C4B63_23g225</name>
</gene>
<dbReference type="VEuPathDB" id="TriTrypDB:TcG_00842"/>
<name>A0A2V2VFG1_TRYCR</name>
<dbReference type="VEuPathDB" id="TriTrypDB:TCSYLVIO_004436"/>
<evidence type="ECO:0000313" key="1">
    <source>
        <dbReference type="EMBL" id="PWU95169.1"/>
    </source>
</evidence>
<accession>A0A2V2VFG1</accession>
<reference evidence="1 2" key="1">
    <citation type="journal article" date="2018" name="Microb. Genom.">
        <title>Expanding an expanded genome: long-read sequencing of Trypanosoma cruzi.</title>
        <authorList>
            <person name="Berna L."/>
            <person name="Rodriguez M."/>
            <person name="Chiribao M.L."/>
            <person name="Parodi-Talice A."/>
            <person name="Pita S."/>
            <person name="Rijo G."/>
            <person name="Alvarez-Valin F."/>
            <person name="Robello C."/>
        </authorList>
    </citation>
    <scope>NUCLEOTIDE SEQUENCE [LARGE SCALE GENOMIC DNA]</scope>
    <source>
        <strain evidence="1 2">Dm28c</strain>
    </source>
</reference>
<sequence length="1005" mass="112310">MRRLVKIRPLLGCWWVQRRGAMDGQAFFELYGRNPDGDDVDNSQSFGNSLFSLAVGDALPEDTSAKWIHALNEFSAQLYARPNEKVHRSVVGKALETLVASTSLPHYRRSRCSRQRWESALCVWNHADQTDHRGAALLTAVLYYNGKYGAVIQQVEARWLEASARSINTDDIPHALRLMSIYVLALSFRGRRCVPRLMMGRMKELAEFAGRKMRDGKATDVAREYKVFLCALDWYFHHTEDPREKHFFASTFLPLTPKKLCSYVFSTESVNLDSVGKILPPAMLFRAGMQYAAKGEKENLLSLFTDCKQLELSQSGFRLFQLSTRLGDMISRMSGVTTRGLLEVVGFCGTALSFDSLKKVGSTPRCRSAVLEVLSRMEGPDAYFAVRHVLFHHSAAEALTFQETHGDIFSGDAKLVWRTALQSMKDSISQGDINWRESLSTALRLLSDAGKTSVFFQLLKESHSEGEGSSLMTASALGQATRRSAQWWRSCDVLDMIVSCNPPRTRADDLFLGDACLQTLYALRDAKRWKEALAFYKSLVPVMPEAAHGVLCSVVCGMPVSTPWEEALATAQSFGNVPEKFLKTLLCARDPDCVSALQHQSFHSWRYMLQGYAEGGRWRHALRLIKGCKEVELDAWVLLLRSAQRAPVGDLSCEFFKCLPQVVWSHKALLRLNILIAEGHGYLKELRDAFQSQKENTLVAEYDALVCFLMEGSFPSKKLIFTDEYVIHRLLMSPAPSVGSIWVTVGWTNNTLEVFKRRYMGNMKSFVQGHYKIHASCIAKKYCSNREGTFTLRVIPPHATLNTSDTLISVMGDVIVAYKPPGVEPHSYARLVAQRIQAGVMHYSAYHLSPSSCGLILLLASTIPTKAVHLEMKVLARVFPVSTMSLPLLSTEFYKAYTMDVISGPFSDGGVVVKAKCCSDLDGLLAGSFYRLTESLAGEGWGISLQESDTCSGAKKDEFVCLTELVLSIHHVGLEKERMYFSARIPPSCMAQLAPEEARLSHILC</sequence>
<organism evidence="1 2">
    <name type="scientific">Trypanosoma cruzi</name>
    <dbReference type="NCBI Taxonomy" id="5693"/>
    <lineage>
        <taxon>Eukaryota</taxon>
        <taxon>Discoba</taxon>
        <taxon>Euglenozoa</taxon>
        <taxon>Kinetoplastea</taxon>
        <taxon>Metakinetoplastina</taxon>
        <taxon>Trypanosomatida</taxon>
        <taxon>Trypanosomatidae</taxon>
        <taxon>Trypanosoma</taxon>
        <taxon>Schizotrypanum</taxon>
    </lineage>
</organism>
<dbReference type="AlphaFoldDB" id="A0A2V2VFG1"/>
<dbReference type="VEuPathDB" id="TriTrypDB:ECC02_001775"/>
<dbReference type="VEuPathDB" id="TriTrypDB:TCSYLVIO_004435"/>
<dbReference type="VEuPathDB" id="TriTrypDB:TcCLB.508153.550"/>
<dbReference type="VEuPathDB" id="TriTrypDB:Tc_MARK_3224"/>